<evidence type="ECO:0000313" key="3">
    <source>
        <dbReference type="Proteomes" id="UP001165082"/>
    </source>
</evidence>
<sequence length="494" mass="55774">MSTESGGFLKSQSEYFVKDRVIGKKRTWNGISWDPWENIMISGAKPVHGSNGIKRLQLILNRGGPLNLYPGILPCNRQLEVMQEIMASCRFYRQYTFGGLYLEPRVHVMLSRNACKNEGFIYHSVRMKSIPLECVKEVKTFEHEMSKCLGLKDGFSIGVDLICYRNGMDSISWHADDTQEEKTTLAVVVESKARRPVCIRPKGGKSAYKVGDEELTLYIGEGDGYELTGEVQDHYEHSLPKLKDVTERRTCMIFRHGKRREVESDSGVPCDPIKWQEHGLYRSSKNALTLNKELEHNKSNASRSQDILVGTKPRIGVNFGHPKPPSVISEGSLTSRRDMYQEFAHVSDQRGVSGNISDGADAIVVARVDGDFRERDGLSWLRFPRSLELAFVPPPLWFHCYAGMVLACLELEERSRMDKMYGRGGRKVCNVVGCRWVGTKREMNTHGRDVHGMKESSSSDEQSESSDEQSEYDEESESEESGSEEDSEDGSGKN</sequence>
<dbReference type="SUPFAM" id="SSF51197">
    <property type="entry name" value="Clavaminate synthase-like"/>
    <property type="match status" value="1"/>
</dbReference>
<gene>
    <name evidence="2" type="ORF">TrRE_jg9995</name>
</gene>
<evidence type="ECO:0000256" key="1">
    <source>
        <dbReference type="SAM" id="MobiDB-lite"/>
    </source>
</evidence>
<evidence type="ECO:0008006" key="4">
    <source>
        <dbReference type="Google" id="ProtNLM"/>
    </source>
</evidence>
<name>A0A9W6ZQ92_9STRA</name>
<dbReference type="Gene3D" id="2.60.120.590">
    <property type="entry name" value="Alpha-ketoglutarate-dependent dioxygenase AlkB-like"/>
    <property type="match status" value="1"/>
</dbReference>
<evidence type="ECO:0000313" key="2">
    <source>
        <dbReference type="EMBL" id="GMH57276.1"/>
    </source>
</evidence>
<keyword evidence="3" id="KW-1185">Reference proteome</keyword>
<organism evidence="2 3">
    <name type="scientific">Triparma retinervis</name>
    <dbReference type="NCBI Taxonomy" id="2557542"/>
    <lineage>
        <taxon>Eukaryota</taxon>
        <taxon>Sar</taxon>
        <taxon>Stramenopiles</taxon>
        <taxon>Ochrophyta</taxon>
        <taxon>Bolidophyceae</taxon>
        <taxon>Parmales</taxon>
        <taxon>Triparmaceae</taxon>
        <taxon>Triparma</taxon>
    </lineage>
</organism>
<feature type="region of interest" description="Disordered" evidence="1">
    <location>
        <begin position="445"/>
        <end position="494"/>
    </location>
</feature>
<dbReference type="Proteomes" id="UP001165082">
    <property type="component" value="Unassembled WGS sequence"/>
</dbReference>
<comment type="caution">
    <text evidence="2">The sequence shown here is derived from an EMBL/GenBank/DDBJ whole genome shotgun (WGS) entry which is preliminary data.</text>
</comment>
<protein>
    <recommendedName>
        <fullName evidence="4">Fe2OG dioxygenase domain-containing protein</fullName>
    </recommendedName>
</protein>
<dbReference type="AlphaFoldDB" id="A0A9W6ZQ92"/>
<dbReference type="EMBL" id="BRXZ01003561">
    <property type="protein sequence ID" value="GMH57276.1"/>
    <property type="molecule type" value="Genomic_DNA"/>
</dbReference>
<proteinExistence type="predicted"/>
<feature type="compositionally biased region" description="Acidic residues" evidence="1">
    <location>
        <begin position="461"/>
        <end position="494"/>
    </location>
</feature>
<reference evidence="2" key="1">
    <citation type="submission" date="2022-07" db="EMBL/GenBank/DDBJ databases">
        <title>Genome analysis of Parmales, a sister group of diatoms, reveals the evolutionary specialization of diatoms from phago-mixotrophs to photoautotrophs.</title>
        <authorList>
            <person name="Ban H."/>
            <person name="Sato S."/>
            <person name="Yoshikawa S."/>
            <person name="Kazumasa Y."/>
            <person name="Nakamura Y."/>
            <person name="Ichinomiya M."/>
            <person name="Saitoh K."/>
            <person name="Sato N."/>
            <person name="Blanc-Mathieu R."/>
            <person name="Endo H."/>
            <person name="Kuwata A."/>
            <person name="Ogata H."/>
        </authorList>
    </citation>
    <scope>NUCLEOTIDE SEQUENCE</scope>
</reference>
<dbReference type="InterPro" id="IPR037151">
    <property type="entry name" value="AlkB-like_sf"/>
</dbReference>
<feature type="compositionally biased region" description="Basic and acidic residues" evidence="1">
    <location>
        <begin position="445"/>
        <end position="454"/>
    </location>
</feature>
<accession>A0A9W6ZQ92</accession>
<dbReference type="OrthoDB" id="206288at2759"/>